<dbReference type="PIRSF" id="PIRSF500217">
    <property type="entry name" value="AlgI"/>
    <property type="match status" value="1"/>
</dbReference>
<feature type="transmembrane region" description="Helical" evidence="8">
    <location>
        <begin position="442"/>
        <end position="464"/>
    </location>
</feature>
<feature type="transmembrane region" description="Helical" evidence="8">
    <location>
        <begin position="399"/>
        <end position="421"/>
    </location>
</feature>
<keyword evidence="5 8" id="KW-1133">Transmembrane helix</keyword>
<keyword evidence="7" id="KW-0012">Acyltransferase</keyword>
<dbReference type="InterPro" id="IPR051085">
    <property type="entry name" value="MB_O-acyltransferase"/>
</dbReference>
<keyword evidence="3 7" id="KW-1003">Cell membrane</keyword>
<evidence type="ECO:0000256" key="8">
    <source>
        <dbReference type="SAM" id="Phobius"/>
    </source>
</evidence>
<protein>
    <submittedName>
        <fullName evidence="9">MBOAT family protein</fullName>
    </submittedName>
</protein>
<dbReference type="Pfam" id="PF03062">
    <property type="entry name" value="MBOAT"/>
    <property type="match status" value="1"/>
</dbReference>
<evidence type="ECO:0000256" key="2">
    <source>
        <dbReference type="ARBA" id="ARBA00010323"/>
    </source>
</evidence>
<evidence type="ECO:0000313" key="9">
    <source>
        <dbReference type="EMBL" id="HIU43313.1"/>
    </source>
</evidence>
<dbReference type="Proteomes" id="UP000824073">
    <property type="component" value="Unassembled WGS sequence"/>
</dbReference>
<feature type="transmembrane region" description="Helical" evidence="8">
    <location>
        <begin position="6"/>
        <end position="23"/>
    </location>
</feature>
<comment type="caution">
    <text evidence="9">The sequence shown here is derived from an EMBL/GenBank/DDBJ whole genome shotgun (WGS) entry which is preliminary data.</text>
</comment>
<dbReference type="PANTHER" id="PTHR13285">
    <property type="entry name" value="ACYLTRANSFERASE"/>
    <property type="match status" value="1"/>
</dbReference>
<name>A0A9D1ITK3_9CLOT</name>
<keyword evidence="7" id="KW-0808">Transferase</keyword>
<keyword evidence="6 7" id="KW-0472">Membrane</keyword>
<proteinExistence type="inferred from homology"/>
<feature type="transmembrane region" description="Helical" evidence="8">
    <location>
        <begin position="305"/>
        <end position="322"/>
    </location>
</feature>
<dbReference type="PANTHER" id="PTHR13285:SF18">
    <property type="entry name" value="PROTEIN-CYSTEINE N-PALMITOYLTRANSFERASE RASP"/>
    <property type="match status" value="1"/>
</dbReference>
<evidence type="ECO:0000256" key="7">
    <source>
        <dbReference type="PIRNR" id="PIRNR016636"/>
    </source>
</evidence>
<organism evidence="9 10">
    <name type="scientific">Candidatus Ventrousia excrementavium</name>
    <dbReference type="NCBI Taxonomy" id="2840961"/>
    <lineage>
        <taxon>Bacteria</taxon>
        <taxon>Bacillati</taxon>
        <taxon>Bacillota</taxon>
        <taxon>Clostridia</taxon>
        <taxon>Eubacteriales</taxon>
        <taxon>Clostridiaceae</taxon>
        <taxon>Clostridiaceae incertae sedis</taxon>
        <taxon>Candidatus Ventrousia</taxon>
    </lineage>
</organism>
<evidence type="ECO:0000256" key="5">
    <source>
        <dbReference type="ARBA" id="ARBA00022989"/>
    </source>
</evidence>
<dbReference type="PIRSF" id="PIRSF016636">
    <property type="entry name" value="AlgI_DltB"/>
    <property type="match status" value="1"/>
</dbReference>
<feature type="transmembrane region" description="Helical" evidence="8">
    <location>
        <begin position="359"/>
        <end position="379"/>
    </location>
</feature>
<evidence type="ECO:0000256" key="4">
    <source>
        <dbReference type="ARBA" id="ARBA00022692"/>
    </source>
</evidence>
<dbReference type="GO" id="GO:0042121">
    <property type="term" value="P:alginic acid biosynthetic process"/>
    <property type="evidence" value="ECO:0007669"/>
    <property type="project" value="InterPro"/>
</dbReference>
<dbReference type="GO" id="GO:0016746">
    <property type="term" value="F:acyltransferase activity"/>
    <property type="evidence" value="ECO:0007669"/>
    <property type="project" value="UniProtKB-KW"/>
</dbReference>
<dbReference type="InterPro" id="IPR024194">
    <property type="entry name" value="Ac/AlaTfrase_AlgI/DltB"/>
</dbReference>
<dbReference type="InterPro" id="IPR004299">
    <property type="entry name" value="MBOAT_fam"/>
</dbReference>
<sequence>MTFSSTVFLFLFFPAVLAGYFVLPQRCRRLRNLFLLVCSLGFYFYGEPRGILIMLVSIAGNYLIALALERWSARRRLWLVLSLLLNLGLLCTFKYLGFFAQNLQQLGLSVSVPDIVMPIGISFFTFQGMSYVFDVYQGTVRAQRNPLLVALYISLFPQLVAGPIVRYETIELELTSRRETLDDASNGMRRFIFGLGKKLLLANPMGVIATEVFAMDAAVTPAPVLWVGAIAYTFQIFFDFSGYSDMAIGIGHIFGFHFLENFNYPYISQSITEFWRRWHISLSGWFRDYVYIPLGGNRRGRARQLLNILIVWALTGLWHGAAWNFVLWGLYFAVILIAEKLFLGKLLQRLWRPLRHVYSLLLIVVGWVLFNAGSLTQVVQYTSGMFTNWSFTAAEGKHALYLLLEYRFELLACVLLSMPVVPWLARKLGDRPWLEPARMIPALGVFVLSLLALVSTTFNPFIYFRF</sequence>
<feature type="transmembrane region" description="Helical" evidence="8">
    <location>
        <begin position="115"/>
        <end position="136"/>
    </location>
</feature>
<reference evidence="9" key="2">
    <citation type="journal article" date="2021" name="PeerJ">
        <title>Extensive microbial diversity within the chicken gut microbiome revealed by metagenomics and culture.</title>
        <authorList>
            <person name="Gilroy R."/>
            <person name="Ravi A."/>
            <person name="Getino M."/>
            <person name="Pursley I."/>
            <person name="Horton D.L."/>
            <person name="Alikhan N.F."/>
            <person name="Baker D."/>
            <person name="Gharbi K."/>
            <person name="Hall N."/>
            <person name="Watson M."/>
            <person name="Adriaenssens E.M."/>
            <person name="Foster-Nyarko E."/>
            <person name="Jarju S."/>
            <person name="Secka A."/>
            <person name="Antonio M."/>
            <person name="Oren A."/>
            <person name="Chaudhuri R.R."/>
            <person name="La Ragione R."/>
            <person name="Hildebrand F."/>
            <person name="Pallen M.J."/>
        </authorList>
    </citation>
    <scope>NUCLEOTIDE SEQUENCE</scope>
    <source>
        <strain evidence="9">CHK191-8634</strain>
    </source>
</reference>
<feature type="transmembrane region" description="Helical" evidence="8">
    <location>
        <begin position="51"/>
        <end position="68"/>
    </location>
</feature>
<evidence type="ECO:0000256" key="6">
    <source>
        <dbReference type="ARBA" id="ARBA00023136"/>
    </source>
</evidence>
<feature type="transmembrane region" description="Helical" evidence="8">
    <location>
        <begin position="328"/>
        <end position="347"/>
    </location>
</feature>
<dbReference type="InterPro" id="IPR028362">
    <property type="entry name" value="AlgI"/>
</dbReference>
<evidence type="ECO:0000256" key="1">
    <source>
        <dbReference type="ARBA" id="ARBA00004651"/>
    </source>
</evidence>
<reference evidence="9" key="1">
    <citation type="submission" date="2020-10" db="EMBL/GenBank/DDBJ databases">
        <authorList>
            <person name="Gilroy R."/>
        </authorList>
    </citation>
    <scope>NUCLEOTIDE SEQUENCE</scope>
    <source>
        <strain evidence="9">CHK191-8634</strain>
    </source>
</reference>
<evidence type="ECO:0000313" key="10">
    <source>
        <dbReference type="Proteomes" id="UP000824073"/>
    </source>
</evidence>
<dbReference type="EMBL" id="DVMR01000033">
    <property type="protein sequence ID" value="HIU43313.1"/>
    <property type="molecule type" value="Genomic_DNA"/>
</dbReference>
<comment type="subcellular location">
    <subcellularLocation>
        <location evidence="1">Cell membrane</location>
        <topology evidence="1">Multi-pass membrane protein</topology>
    </subcellularLocation>
</comment>
<keyword evidence="4 8" id="KW-0812">Transmembrane</keyword>
<feature type="transmembrane region" description="Helical" evidence="8">
    <location>
        <begin position="30"/>
        <end position="45"/>
    </location>
</feature>
<accession>A0A9D1ITK3</accession>
<feature type="transmembrane region" description="Helical" evidence="8">
    <location>
        <begin position="77"/>
        <end position="95"/>
    </location>
</feature>
<comment type="similarity">
    <text evidence="2 7">Belongs to the membrane-bound acyltransferase family.</text>
</comment>
<dbReference type="AlphaFoldDB" id="A0A9D1ITK3"/>
<evidence type="ECO:0000256" key="3">
    <source>
        <dbReference type="ARBA" id="ARBA00022475"/>
    </source>
</evidence>
<gene>
    <name evidence="9" type="ORF">IAB67_03340</name>
</gene>
<dbReference type="GO" id="GO:0005886">
    <property type="term" value="C:plasma membrane"/>
    <property type="evidence" value="ECO:0007669"/>
    <property type="project" value="UniProtKB-SubCell"/>
</dbReference>